<evidence type="ECO:0000256" key="1">
    <source>
        <dbReference type="SAM" id="Coils"/>
    </source>
</evidence>
<dbReference type="FunFam" id="3.20.20.70:FF:000243">
    <property type="entry name" value="Probable transmembrane GTPase FZO-like, chloroplastic"/>
    <property type="match status" value="1"/>
</dbReference>
<feature type="domain" description="G" evidence="2">
    <location>
        <begin position="337"/>
        <end position="470"/>
    </location>
</feature>
<dbReference type="STRING" id="1088818.A0A2I0B4A8"/>
<dbReference type="PANTHER" id="PTHR43681">
    <property type="entry name" value="TRANSMEMBRANE GTPASE FZO"/>
    <property type="match status" value="1"/>
</dbReference>
<evidence type="ECO:0000313" key="4">
    <source>
        <dbReference type="Proteomes" id="UP000236161"/>
    </source>
</evidence>
<dbReference type="Proteomes" id="UP000236161">
    <property type="component" value="Unassembled WGS sequence"/>
</dbReference>
<dbReference type="InterPro" id="IPR006073">
    <property type="entry name" value="GTP-bd"/>
</dbReference>
<dbReference type="NCBIfam" id="TIGR00231">
    <property type="entry name" value="small_GTP"/>
    <property type="match status" value="1"/>
</dbReference>
<protein>
    <recommendedName>
        <fullName evidence="2">G domain-containing protein</fullName>
    </recommendedName>
</protein>
<gene>
    <name evidence="3" type="ORF">AXF42_Ash012207</name>
</gene>
<dbReference type="CDD" id="cd09912">
    <property type="entry name" value="DLP_2"/>
    <property type="match status" value="1"/>
</dbReference>
<dbReference type="InterPro" id="IPR027417">
    <property type="entry name" value="P-loop_NTPase"/>
</dbReference>
<keyword evidence="4" id="KW-1185">Reference proteome</keyword>
<proteinExistence type="predicted"/>
<evidence type="ECO:0000313" key="3">
    <source>
        <dbReference type="EMBL" id="PKA62620.1"/>
    </source>
</evidence>
<dbReference type="SUPFAM" id="SSF51391">
    <property type="entry name" value="Thiamin phosphate synthase"/>
    <property type="match status" value="1"/>
</dbReference>
<dbReference type="GO" id="GO:0010027">
    <property type="term" value="P:thylakoid membrane organization"/>
    <property type="evidence" value="ECO:0007669"/>
    <property type="project" value="TreeGrafter"/>
</dbReference>
<dbReference type="Gene3D" id="3.40.50.300">
    <property type="entry name" value="P-loop containing nucleotide triphosphate hydrolases"/>
    <property type="match status" value="1"/>
</dbReference>
<dbReference type="Pfam" id="PF01926">
    <property type="entry name" value="MMR_HSR1"/>
    <property type="match status" value="1"/>
</dbReference>
<dbReference type="SUPFAM" id="SSF52540">
    <property type="entry name" value="P-loop containing nucleoside triphosphate hydrolases"/>
    <property type="match status" value="1"/>
</dbReference>
<dbReference type="InterPro" id="IPR036206">
    <property type="entry name" value="ThiamineP_synth_sf"/>
</dbReference>
<name>A0A2I0B4A8_9ASPA</name>
<dbReference type="InterPro" id="IPR051943">
    <property type="entry name" value="TRAFAC_Dynamin-like_GTPase"/>
</dbReference>
<sequence length="891" mass="98206">MVSIPCSYSIAARLPRISFYGETHLPFLFPQTRVPKRRYISGRVTAAGPSSSSAGPLDGRPLPRTLFPGGFKRPEISIPSLVLRVSAEEVLGGDGFCSEVDAAVSRGVGIVVLDFGEPRGGGRIYEAACLLKTVLEDRAHLLIAERVDVAAAVGASGIVLSDHGIPAIVARNMMSKSKSDTVFLPIVARAVHNTLSAEHAANCDGADFLILNNESDNKVMLEESFTQHVKVPILFSPQSPGDSLSVDLVPQLLKSGASGIVMSLDNFKLFNDDLLKMFSTNVIAGFTNLDEKEINLLEAESHLLQEAVATIQKAAPMMNEIALLVDASSRLKEPFLMVIVGEFNSGKSTVINALLGRKYLKDGVVPTTNEITLLCYSEADSTKQEQCKRNPDGQFVCYLSAPILKNMNLVDTPGTNVILQRQQRLTEEFIPRADLILFVISSDRPLTESEVTFLRYVQQWKKKVVFVLNKLDLYQNASELEEATGFVKENAQKLLNTGDVRLYPVSSRSALEAKLSALNSNVQNNEEILSSDPRWLTSKFYELEQFLFSFLDGSSDTGMERMKLKLETPIVIAERLIDSCERLVKQQHGDACRDLISIKEVVNSVNVLAMKMENESLSWKKKALSMIETAKDQAVKLTEFTLQLSNIDLIATYAFKREKSASIPATTTLQDKIIGPSISDIQMLLGEYSMWLHSSTAHEGELCVQFLQRQSNELLNSGDSIQSNASLPEEEEELSKNVMEKFSANAAAKLYEQEIREVVLGTFGGLGAAGLSASLLTSVLPTTLEDLLALAFCSAGGFLAISTFPARRKVAVEKVRRVADGLAREVEEAMQQDLFQSIRRLNNFVEFSSKPYQDAARQRISHLQEIQADLATFRQKLEDLKVEIQNLHLVP</sequence>
<accession>A0A2I0B4A8</accession>
<dbReference type="GO" id="GO:0005525">
    <property type="term" value="F:GTP binding"/>
    <property type="evidence" value="ECO:0007669"/>
    <property type="project" value="InterPro"/>
</dbReference>
<dbReference type="GO" id="GO:0031969">
    <property type="term" value="C:chloroplast membrane"/>
    <property type="evidence" value="ECO:0007669"/>
    <property type="project" value="TreeGrafter"/>
</dbReference>
<dbReference type="InterPro" id="IPR005225">
    <property type="entry name" value="Small_GTP-bd"/>
</dbReference>
<dbReference type="AlphaFoldDB" id="A0A2I0B4A8"/>
<evidence type="ECO:0000259" key="2">
    <source>
        <dbReference type="Pfam" id="PF01926"/>
    </source>
</evidence>
<keyword evidence="1" id="KW-0175">Coiled coil</keyword>
<dbReference type="PANTHER" id="PTHR43681:SF1">
    <property type="entry name" value="SARCALUMENIN"/>
    <property type="match status" value="1"/>
</dbReference>
<dbReference type="InterPro" id="IPR013785">
    <property type="entry name" value="Aldolase_TIM"/>
</dbReference>
<dbReference type="Gene3D" id="3.20.20.70">
    <property type="entry name" value="Aldolase class I"/>
    <property type="match status" value="1"/>
</dbReference>
<dbReference type="FunFam" id="3.40.50.300:FF:001052">
    <property type="entry name" value="Probable transmembrane GTPase FZO-like, chloroplastic"/>
    <property type="match status" value="1"/>
</dbReference>
<reference evidence="3 4" key="1">
    <citation type="journal article" date="2017" name="Nature">
        <title>The Apostasia genome and the evolution of orchids.</title>
        <authorList>
            <person name="Zhang G.Q."/>
            <person name="Liu K.W."/>
            <person name="Li Z."/>
            <person name="Lohaus R."/>
            <person name="Hsiao Y.Y."/>
            <person name="Niu S.C."/>
            <person name="Wang J.Y."/>
            <person name="Lin Y.C."/>
            <person name="Xu Q."/>
            <person name="Chen L.J."/>
            <person name="Yoshida K."/>
            <person name="Fujiwara S."/>
            <person name="Wang Z.W."/>
            <person name="Zhang Y.Q."/>
            <person name="Mitsuda N."/>
            <person name="Wang M."/>
            <person name="Liu G.H."/>
            <person name="Pecoraro L."/>
            <person name="Huang H.X."/>
            <person name="Xiao X.J."/>
            <person name="Lin M."/>
            <person name="Wu X.Y."/>
            <person name="Wu W.L."/>
            <person name="Chen Y.Y."/>
            <person name="Chang S.B."/>
            <person name="Sakamoto S."/>
            <person name="Ohme-Takagi M."/>
            <person name="Yagi M."/>
            <person name="Zeng S.J."/>
            <person name="Shen C.Y."/>
            <person name="Yeh C.M."/>
            <person name="Luo Y.B."/>
            <person name="Tsai W.C."/>
            <person name="Van de Peer Y."/>
            <person name="Liu Z.J."/>
        </authorList>
    </citation>
    <scope>NUCLEOTIDE SEQUENCE [LARGE SCALE GENOMIC DNA]</scope>
    <source>
        <strain evidence="4">cv. Shenzhen</strain>
        <tissue evidence="3">Stem</tissue>
    </source>
</reference>
<dbReference type="EMBL" id="KZ451916">
    <property type="protein sequence ID" value="PKA62620.1"/>
    <property type="molecule type" value="Genomic_DNA"/>
</dbReference>
<feature type="coiled-coil region" evidence="1">
    <location>
        <begin position="863"/>
        <end position="890"/>
    </location>
</feature>
<organism evidence="3 4">
    <name type="scientific">Apostasia shenzhenica</name>
    <dbReference type="NCBI Taxonomy" id="1088818"/>
    <lineage>
        <taxon>Eukaryota</taxon>
        <taxon>Viridiplantae</taxon>
        <taxon>Streptophyta</taxon>
        <taxon>Embryophyta</taxon>
        <taxon>Tracheophyta</taxon>
        <taxon>Spermatophyta</taxon>
        <taxon>Magnoliopsida</taxon>
        <taxon>Liliopsida</taxon>
        <taxon>Asparagales</taxon>
        <taxon>Orchidaceae</taxon>
        <taxon>Apostasioideae</taxon>
        <taxon>Apostasia</taxon>
    </lineage>
</organism>
<dbReference type="OrthoDB" id="422720at2759"/>